<dbReference type="GO" id="GO:0015031">
    <property type="term" value="P:protein transport"/>
    <property type="evidence" value="ECO:0007669"/>
    <property type="project" value="UniProtKB-KW"/>
</dbReference>
<dbReference type="NCBIfam" id="TIGR01352">
    <property type="entry name" value="tonB_Cterm"/>
    <property type="match status" value="1"/>
</dbReference>
<dbReference type="PANTHER" id="PTHR33446:SF2">
    <property type="entry name" value="PROTEIN TONB"/>
    <property type="match status" value="1"/>
</dbReference>
<gene>
    <name evidence="12" type="ORF">RO785_27180</name>
</gene>
<dbReference type="RefSeq" id="WP_313753527.1">
    <property type="nucleotide sequence ID" value="NZ_JAVSNH010000002.1"/>
</dbReference>
<evidence type="ECO:0000256" key="9">
    <source>
        <dbReference type="ARBA" id="ARBA00023136"/>
    </source>
</evidence>
<evidence type="ECO:0000259" key="11">
    <source>
        <dbReference type="PROSITE" id="PS52015"/>
    </source>
</evidence>
<keyword evidence="8" id="KW-1133">Transmembrane helix</keyword>
<evidence type="ECO:0000256" key="10">
    <source>
        <dbReference type="SAM" id="SignalP"/>
    </source>
</evidence>
<comment type="similarity">
    <text evidence="2">Belongs to the TonB family.</text>
</comment>
<keyword evidence="7" id="KW-0653">Protein transport</keyword>
<accession>A0AAW8VR46</accession>
<feature type="signal peptide" evidence="10">
    <location>
        <begin position="1"/>
        <end position="18"/>
    </location>
</feature>
<evidence type="ECO:0000256" key="5">
    <source>
        <dbReference type="ARBA" id="ARBA00022519"/>
    </source>
</evidence>
<comment type="subcellular location">
    <subcellularLocation>
        <location evidence="1">Cell inner membrane</location>
        <topology evidence="1">Single-pass membrane protein</topology>
        <orientation evidence="1">Periplasmic side</orientation>
    </subcellularLocation>
</comment>
<evidence type="ECO:0000256" key="1">
    <source>
        <dbReference type="ARBA" id="ARBA00004383"/>
    </source>
</evidence>
<sequence>MKFIRLLLLFCSFSLLYACSESGKSGQVGSLVDSLVSPEYPGGVTAMIKFISQNLEYPKACQENGTQGRVGVRFIVGRDGTISNVNVLKSVDPFFG</sequence>
<keyword evidence="5" id="KW-0997">Cell inner membrane</keyword>
<evidence type="ECO:0000256" key="3">
    <source>
        <dbReference type="ARBA" id="ARBA00022448"/>
    </source>
</evidence>
<keyword evidence="6" id="KW-0812">Transmembrane</keyword>
<feature type="domain" description="TonB C-terminal" evidence="11">
    <location>
        <begin position="42"/>
        <end position="96"/>
    </location>
</feature>
<feature type="chain" id="PRO_5043779368" evidence="10">
    <location>
        <begin position="19"/>
        <end position="96"/>
    </location>
</feature>
<evidence type="ECO:0000256" key="6">
    <source>
        <dbReference type="ARBA" id="ARBA00022692"/>
    </source>
</evidence>
<dbReference type="EMBL" id="JAVSNH010000002">
    <property type="protein sequence ID" value="MDT4514655.1"/>
    <property type="molecule type" value="Genomic_DNA"/>
</dbReference>
<dbReference type="Pfam" id="PF03544">
    <property type="entry name" value="TonB_C"/>
    <property type="match status" value="1"/>
</dbReference>
<keyword evidence="9" id="KW-0472">Membrane</keyword>
<evidence type="ECO:0000256" key="7">
    <source>
        <dbReference type="ARBA" id="ARBA00022927"/>
    </source>
</evidence>
<dbReference type="Gene3D" id="3.30.1150.10">
    <property type="match status" value="1"/>
</dbReference>
<protein>
    <submittedName>
        <fullName evidence="12">TonB family protein</fullName>
    </submittedName>
</protein>
<dbReference type="GO" id="GO:0098797">
    <property type="term" value="C:plasma membrane protein complex"/>
    <property type="evidence" value="ECO:0007669"/>
    <property type="project" value="TreeGrafter"/>
</dbReference>
<organism evidence="12 13">
    <name type="scientific">Bacteroides cellulosilyticus</name>
    <dbReference type="NCBI Taxonomy" id="246787"/>
    <lineage>
        <taxon>Bacteria</taxon>
        <taxon>Pseudomonadati</taxon>
        <taxon>Bacteroidota</taxon>
        <taxon>Bacteroidia</taxon>
        <taxon>Bacteroidales</taxon>
        <taxon>Bacteroidaceae</taxon>
        <taxon>Bacteroides</taxon>
    </lineage>
</organism>
<dbReference type="PROSITE" id="PS52015">
    <property type="entry name" value="TONB_CTD"/>
    <property type="match status" value="1"/>
</dbReference>
<dbReference type="InterPro" id="IPR006260">
    <property type="entry name" value="TonB/TolA_C"/>
</dbReference>
<evidence type="ECO:0000256" key="2">
    <source>
        <dbReference type="ARBA" id="ARBA00006555"/>
    </source>
</evidence>
<keyword evidence="3" id="KW-0813">Transport</keyword>
<dbReference type="GO" id="GO:0031992">
    <property type="term" value="F:energy transducer activity"/>
    <property type="evidence" value="ECO:0007669"/>
    <property type="project" value="TreeGrafter"/>
</dbReference>
<comment type="caution">
    <text evidence="12">The sequence shown here is derived from an EMBL/GenBank/DDBJ whole genome shotgun (WGS) entry which is preliminary data.</text>
</comment>
<reference evidence="12" key="1">
    <citation type="submission" date="2023-08" db="EMBL/GenBank/DDBJ databases">
        <title>Reintroducing virulent viruses to syntetic microbiomes.</title>
        <authorList>
            <person name="Wilde J."/>
            <person name="Boyes R."/>
            <person name="Robinson A.V."/>
            <person name="Daisley B.A."/>
            <person name="Allen-Vercoe E."/>
        </authorList>
    </citation>
    <scope>NUCLEOTIDE SEQUENCE</scope>
    <source>
        <strain evidence="12">225I_12FAA</strain>
    </source>
</reference>
<dbReference type="InterPro" id="IPR051045">
    <property type="entry name" value="TonB-dependent_transducer"/>
</dbReference>
<keyword evidence="10" id="KW-0732">Signal</keyword>
<evidence type="ECO:0000313" key="13">
    <source>
        <dbReference type="Proteomes" id="UP001266995"/>
    </source>
</evidence>
<dbReference type="PANTHER" id="PTHR33446">
    <property type="entry name" value="PROTEIN TONB-RELATED"/>
    <property type="match status" value="1"/>
</dbReference>
<dbReference type="SUPFAM" id="SSF74653">
    <property type="entry name" value="TolA/TonB C-terminal domain"/>
    <property type="match status" value="1"/>
</dbReference>
<keyword evidence="4" id="KW-1003">Cell membrane</keyword>
<proteinExistence type="inferred from homology"/>
<dbReference type="AlphaFoldDB" id="A0AAW8VR46"/>
<evidence type="ECO:0000256" key="8">
    <source>
        <dbReference type="ARBA" id="ARBA00022989"/>
    </source>
</evidence>
<evidence type="ECO:0000256" key="4">
    <source>
        <dbReference type="ARBA" id="ARBA00022475"/>
    </source>
</evidence>
<dbReference type="GO" id="GO:0055085">
    <property type="term" value="P:transmembrane transport"/>
    <property type="evidence" value="ECO:0007669"/>
    <property type="project" value="InterPro"/>
</dbReference>
<name>A0AAW8VR46_9BACE</name>
<dbReference type="Proteomes" id="UP001266995">
    <property type="component" value="Unassembled WGS sequence"/>
</dbReference>
<evidence type="ECO:0000313" key="12">
    <source>
        <dbReference type="EMBL" id="MDT4514655.1"/>
    </source>
</evidence>
<dbReference type="PROSITE" id="PS51257">
    <property type="entry name" value="PROKAR_LIPOPROTEIN"/>
    <property type="match status" value="1"/>
</dbReference>
<dbReference type="InterPro" id="IPR037682">
    <property type="entry name" value="TonB_C"/>
</dbReference>